<keyword evidence="9" id="KW-0675">Receptor</keyword>
<keyword evidence="2" id="KW-0813">Transport</keyword>
<feature type="non-terminal residue" evidence="9">
    <location>
        <position position="163"/>
    </location>
</feature>
<keyword evidence="4" id="KW-0812">Transmembrane</keyword>
<dbReference type="Proteomes" id="UP000733744">
    <property type="component" value="Unassembled WGS sequence"/>
</dbReference>
<keyword evidence="5" id="KW-0798">TonB box</keyword>
<comment type="subcellular location">
    <subcellularLocation>
        <location evidence="1">Cell outer membrane</location>
        <topology evidence="1">Multi-pass membrane protein</topology>
    </subcellularLocation>
</comment>
<dbReference type="SUPFAM" id="SSF56935">
    <property type="entry name" value="Porins"/>
    <property type="match status" value="1"/>
</dbReference>
<evidence type="ECO:0000313" key="9">
    <source>
        <dbReference type="EMBL" id="TRW98946.1"/>
    </source>
</evidence>
<evidence type="ECO:0000256" key="7">
    <source>
        <dbReference type="ARBA" id="ARBA00023237"/>
    </source>
</evidence>
<reference evidence="9 10" key="1">
    <citation type="journal article" date="2019" name="Antonie Van Leeuwenhoek">
        <title>Description of 'Ca. Methylobacter oryzae' KRF1, a novel species from the environmentally important Methylobacter clade 2.</title>
        <authorList>
            <person name="Khatri K."/>
            <person name="Mohite J.A."/>
            <person name="Pandit P.S."/>
            <person name="Bahulikar R."/>
            <person name="Rahalkar M.C."/>
        </authorList>
    </citation>
    <scope>NUCLEOTIDE SEQUENCE [LARGE SCALE GENOMIC DNA]</scope>
    <source>
        <strain evidence="9 10">KRF1</strain>
    </source>
</reference>
<evidence type="ECO:0000256" key="4">
    <source>
        <dbReference type="ARBA" id="ARBA00022692"/>
    </source>
</evidence>
<dbReference type="InterPro" id="IPR036942">
    <property type="entry name" value="Beta-barrel_TonB_sf"/>
</dbReference>
<keyword evidence="3" id="KW-1134">Transmembrane beta strand</keyword>
<dbReference type="Pfam" id="PF00593">
    <property type="entry name" value="TonB_dep_Rec_b-barrel"/>
    <property type="match status" value="1"/>
</dbReference>
<dbReference type="Gene3D" id="2.40.170.20">
    <property type="entry name" value="TonB-dependent receptor, beta-barrel domain"/>
    <property type="match status" value="1"/>
</dbReference>
<keyword evidence="10" id="KW-1185">Reference proteome</keyword>
<dbReference type="InterPro" id="IPR039426">
    <property type="entry name" value="TonB-dep_rcpt-like"/>
</dbReference>
<accession>A0ABY3CCI3</accession>
<comment type="caution">
    <text evidence="9">The sequence shown here is derived from an EMBL/GenBank/DDBJ whole genome shotgun (WGS) entry which is preliminary data.</text>
</comment>
<dbReference type="EMBL" id="RYFG02000062">
    <property type="protein sequence ID" value="TRW98946.1"/>
    <property type="molecule type" value="Genomic_DNA"/>
</dbReference>
<evidence type="ECO:0000256" key="3">
    <source>
        <dbReference type="ARBA" id="ARBA00022452"/>
    </source>
</evidence>
<evidence type="ECO:0000256" key="2">
    <source>
        <dbReference type="ARBA" id="ARBA00022448"/>
    </source>
</evidence>
<dbReference type="PANTHER" id="PTHR30069:SF40">
    <property type="entry name" value="TONB-DEPENDENT RECEPTOR NMB0964-RELATED"/>
    <property type="match status" value="1"/>
</dbReference>
<evidence type="ECO:0000256" key="1">
    <source>
        <dbReference type="ARBA" id="ARBA00004571"/>
    </source>
</evidence>
<evidence type="ECO:0000313" key="10">
    <source>
        <dbReference type="Proteomes" id="UP000733744"/>
    </source>
</evidence>
<sequence length="163" mass="18049">MVGFQAIAGDFAAIDKSTNEVIVPQTLSNSYGVFAVESFDAGAFANQLGLRVEDTTLEPQGLSSLNYVPVSASASSLWKINDSNSVNLAITRSQRAPQIQELLANGYHDATRSFEVGNLNLREETSYNLDLGYKFKADWIKAQLDLFHNWAGNYIYQQRNGEF</sequence>
<evidence type="ECO:0000256" key="6">
    <source>
        <dbReference type="ARBA" id="ARBA00023136"/>
    </source>
</evidence>
<dbReference type="PANTHER" id="PTHR30069">
    <property type="entry name" value="TONB-DEPENDENT OUTER MEMBRANE RECEPTOR"/>
    <property type="match status" value="1"/>
</dbReference>
<dbReference type="RefSeq" id="WP_143733196.1">
    <property type="nucleotide sequence ID" value="NZ_RYFG02000062.1"/>
</dbReference>
<evidence type="ECO:0000256" key="5">
    <source>
        <dbReference type="ARBA" id="ARBA00023077"/>
    </source>
</evidence>
<gene>
    <name evidence="9" type="ORF">EKO24_006875</name>
</gene>
<evidence type="ECO:0000259" key="8">
    <source>
        <dbReference type="Pfam" id="PF00593"/>
    </source>
</evidence>
<name>A0ABY3CCI3_9GAMM</name>
<protein>
    <submittedName>
        <fullName evidence="9">TonB-dependent receptor</fullName>
    </submittedName>
</protein>
<dbReference type="InterPro" id="IPR000531">
    <property type="entry name" value="Beta-barrel_TonB"/>
</dbReference>
<keyword evidence="7" id="KW-0998">Cell outer membrane</keyword>
<organism evidence="9 10">
    <name type="scientific">Candidatus Methylobacter oryzae</name>
    <dbReference type="NCBI Taxonomy" id="2497749"/>
    <lineage>
        <taxon>Bacteria</taxon>
        <taxon>Pseudomonadati</taxon>
        <taxon>Pseudomonadota</taxon>
        <taxon>Gammaproteobacteria</taxon>
        <taxon>Methylococcales</taxon>
        <taxon>Methylococcaceae</taxon>
        <taxon>Methylobacter</taxon>
    </lineage>
</organism>
<proteinExistence type="predicted"/>
<feature type="domain" description="TonB-dependent receptor-like beta-barrel" evidence="8">
    <location>
        <begin position="21"/>
        <end position="161"/>
    </location>
</feature>
<keyword evidence="6" id="KW-0472">Membrane</keyword>